<evidence type="ECO:0000313" key="5">
    <source>
        <dbReference type="EMBL" id="MFD2829492.1"/>
    </source>
</evidence>
<feature type="domain" description="N-acetyltransferase" evidence="4">
    <location>
        <begin position="1"/>
        <end position="160"/>
    </location>
</feature>
<comment type="caution">
    <text evidence="5">The sequence shown here is derived from an EMBL/GenBank/DDBJ whole genome shotgun (WGS) entry which is preliminary data.</text>
</comment>
<keyword evidence="6" id="KW-1185">Reference proteome</keyword>
<dbReference type="Proteomes" id="UP001597519">
    <property type="component" value="Unassembled WGS sequence"/>
</dbReference>
<dbReference type="InterPro" id="IPR051531">
    <property type="entry name" value="N-acetyltransferase"/>
</dbReference>
<dbReference type="Pfam" id="PF13302">
    <property type="entry name" value="Acetyltransf_3"/>
    <property type="match status" value="1"/>
</dbReference>
<dbReference type="EC" id="2.3.-.-" evidence="5"/>
<organism evidence="5 6">
    <name type="scientific">Corticicoccus populi</name>
    <dbReference type="NCBI Taxonomy" id="1812821"/>
    <lineage>
        <taxon>Bacteria</taxon>
        <taxon>Bacillati</taxon>
        <taxon>Bacillota</taxon>
        <taxon>Bacilli</taxon>
        <taxon>Bacillales</taxon>
        <taxon>Staphylococcaceae</taxon>
        <taxon>Corticicoccus</taxon>
    </lineage>
</organism>
<evidence type="ECO:0000256" key="2">
    <source>
        <dbReference type="ARBA" id="ARBA00023315"/>
    </source>
</evidence>
<dbReference type="SUPFAM" id="SSF55729">
    <property type="entry name" value="Acyl-CoA N-acyltransferases (Nat)"/>
    <property type="match status" value="1"/>
</dbReference>
<dbReference type="GO" id="GO:0016746">
    <property type="term" value="F:acyltransferase activity"/>
    <property type="evidence" value="ECO:0007669"/>
    <property type="project" value="UniProtKB-KW"/>
</dbReference>
<dbReference type="EMBL" id="JBHUOQ010000001">
    <property type="protein sequence ID" value="MFD2829492.1"/>
    <property type="molecule type" value="Genomic_DNA"/>
</dbReference>
<name>A0ABW5WT35_9STAP</name>
<dbReference type="PROSITE" id="PS51186">
    <property type="entry name" value="GNAT"/>
    <property type="match status" value="1"/>
</dbReference>
<reference evidence="6" key="1">
    <citation type="journal article" date="2019" name="Int. J. Syst. Evol. Microbiol.">
        <title>The Global Catalogue of Microorganisms (GCM) 10K type strain sequencing project: providing services to taxonomists for standard genome sequencing and annotation.</title>
        <authorList>
            <consortium name="The Broad Institute Genomics Platform"/>
            <consortium name="The Broad Institute Genome Sequencing Center for Infectious Disease"/>
            <person name="Wu L."/>
            <person name="Ma J."/>
        </authorList>
    </citation>
    <scope>NUCLEOTIDE SEQUENCE [LARGE SCALE GENOMIC DNA]</scope>
    <source>
        <strain evidence="6">KCTC 33575</strain>
    </source>
</reference>
<evidence type="ECO:0000259" key="4">
    <source>
        <dbReference type="PROSITE" id="PS51186"/>
    </source>
</evidence>
<gene>
    <name evidence="5" type="ORF">ACFSX4_03365</name>
</gene>
<evidence type="ECO:0000256" key="3">
    <source>
        <dbReference type="ARBA" id="ARBA00038502"/>
    </source>
</evidence>
<dbReference type="RefSeq" id="WP_377771538.1">
    <property type="nucleotide sequence ID" value="NZ_JBHUOQ010000001.1"/>
</dbReference>
<comment type="similarity">
    <text evidence="3">Belongs to the acetyltransferase family. RimJ subfamily.</text>
</comment>
<dbReference type="CDD" id="cd04301">
    <property type="entry name" value="NAT_SF"/>
    <property type="match status" value="1"/>
</dbReference>
<keyword evidence="1 5" id="KW-0808">Transferase</keyword>
<dbReference type="PANTHER" id="PTHR43792">
    <property type="entry name" value="GNAT FAMILY, PUTATIVE (AFU_ORTHOLOGUE AFUA_3G00765)-RELATED-RELATED"/>
    <property type="match status" value="1"/>
</dbReference>
<dbReference type="Gene3D" id="3.40.630.30">
    <property type="match status" value="1"/>
</dbReference>
<dbReference type="InterPro" id="IPR000182">
    <property type="entry name" value="GNAT_dom"/>
</dbReference>
<dbReference type="InterPro" id="IPR016181">
    <property type="entry name" value="Acyl_CoA_acyltransferase"/>
</dbReference>
<keyword evidence="2 5" id="KW-0012">Acyltransferase</keyword>
<sequence length="170" mass="19358">MYLRKIKTTDVDDIHEYASIPEVSQYQVWGPNQYRDTLNHVKELLGENDSLYHRVIVINYKVIGAAELHINQSEMTGEIGYVVHPDYQGKGIAGKVSEMILDYGFSQLNLKRIIGKADTRNIASRKVLEKIGMSKTDVVMKDLLLSDGYRDTVIYMITEEAYNKRPSEGA</sequence>
<proteinExistence type="inferred from homology"/>
<evidence type="ECO:0000256" key="1">
    <source>
        <dbReference type="ARBA" id="ARBA00022679"/>
    </source>
</evidence>
<accession>A0ABW5WT35</accession>
<dbReference type="PANTHER" id="PTHR43792:SF8">
    <property type="entry name" value="[RIBOSOMAL PROTEIN US5]-ALANINE N-ACETYLTRANSFERASE"/>
    <property type="match status" value="1"/>
</dbReference>
<evidence type="ECO:0000313" key="6">
    <source>
        <dbReference type="Proteomes" id="UP001597519"/>
    </source>
</evidence>
<protein>
    <submittedName>
        <fullName evidence="5">GNAT family N-acetyltransferase</fullName>
        <ecNumber evidence="5">2.3.-.-</ecNumber>
    </submittedName>
</protein>